<dbReference type="RefSeq" id="WP_002471740.1">
    <property type="nucleotide sequence ID" value="NZ_CBCRVO010000004.1"/>
</dbReference>
<protein>
    <submittedName>
        <fullName evidence="2">Uncharacterized protein</fullName>
    </submittedName>
</protein>
<dbReference type="NCBIfam" id="NF047566">
    <property type="entry name" value="SE1626_fam"/>
    <property type="match status" value="1"/>
</dbReference>
<gene>
    <name evidence="2" type="ORF">CD039_06435</name>
</gene>
<dbReference type="AlphaFoldDB" id="A0A2K4FCP0"/>
<dbReference type="Proteomes" id="UP000242712">
    <property type="component" value="Unassembled WGS sequence"/>
</dbReference>
<evidence type="ECO:0000256" key="1">
    <source>
        <dbReference type="SAM" id="Phobius"/>
    </source>
</evidence>
<feature type="transmembrane region" description="Helical" evidence="1">
    <location>
        <begin position="30"/>
        <end position="47"/>
    </location>
</feature>
<dbReference type="EMBL" id="PPPX01000004">
    <property type="protein sequence ID" value="POA09128.1"/>
    <property type="molecule type" value="Genomic_DNA"/>
</dbReference>
<evidence type="ECO:0000313" key="3">
    <source>
        <dbReference type="Proteomes" id="UP000242712"/>
    </source>
</evidence>
<proteinExistence type="predicted"/>
<keyword evidence="1" id="KW-0472">Membrane</keyword>
<dbReference type="OrthoDB" id="2411905at2"/>
<accession>A0A2K4FCP0</accession>
<organism evidence="2 3">
    <name type="scientific">Staphylococcus argensis</name>
    <dbReference type="NCBI Taxonomy" id="1607738"/>
    <lineage>
        <taxon>Bacteria</taxon>
        <taxon>Bacillati</taxon>
        <taxon>Bacillota</taxon>
        <taxon>Bacilli</taxon>
        <taxon>Bacillales</taxon>
        <taxon>Staphylococcaceae</taxon>
        <taxon>Staphylococcus</taxon>
    </lineage>
</organism>
<keyword evidence="3" id="KW-1185">Reference proteome</keyword>
<dbReference type="GeneID" id="98297983"/>
<comment type="caution">
    <text evidence="2">The sequence shown here is derived from an EMBL/GenBank/DDBJ whole genome shotgun (WGS) entry which is preliminary data.</text>
</comment>
<evidence type="ECO:0000313" key="2">
    <source>
        <dbReference type="EMBL" id="POA09128.1"/>
    </source>
</evidence>
<sequence length="73" mass="8751">MKHLTKIFVTLAIILFIVGYYLQATDHESTGIKLLIAAIMFMICAFINRSNDRRKKREEYYRKQQAEKQRKKK</sequence>
<keyword evidence="1" id="KW-0812">Transmembrane</keyword>
<feature type="transmembrane region" description="Helical" evidence="1">
    <location>
        <begin position="7"/>
        <end position="24"/>
    </location>
</feature>
<keyword evidence="1" id="KW-1133">Transmembrane helix</keyword>
<reference evidence="2 3" key="1">
    <citation type="submission" date="2017-08" db="EMBL/GenBank/DDBJ databases">
        <title>Draft genome sequences of 64 type strains of genus Staph aureus.</title>
        <authorList>
            <person name="Cole K."/>
            <person name="Golubchik T."/>
            <person name="Russell J."/>
            <person name="Foster D."/>
            <person name="Llewelyn M."/>
            <person name="Wilson D."/>
            <person name="Crook D."/>
            <person name="Paul J."/>
        </authorList>
    </citation>
    <scope>NUCLEOTIDE SEQUENCE [LARGE SCALE GENOMIC DNA]</scope>
    <source>
        <strain evidence="2 3">DSM 29875</strain>
    </source>
</reference>
<name>A0A2K4FCP0_9STAP</name>